<dbReference type="AlphaFoldDB" id="A0A2W6NMF9"/>
<dbReference type="EMBL" id="QKWW01000012">
    <property type="protein sequence ID" value="PZT57054.1"/>
    <property type="molecule type" value="Genomic_DNA"/>
</dbReference>
<comment type="caution">
    <text evidence="2">The sequence shown here is derived from an EMBL/GenBank/DDBJ whole genome shotgun (WGS) entry which is preliminary data.</text>
</comment>
<evidence type="ECO:0000256" key="1">
    <source>
        <dbReference type="ARBA" id="ARBA00006718"/>
    </source>
</evidence>
<protein>
    <recommendedName>
        <fullName evidence="4">HesB/YadR/YfhF family protein</fullName>
    </recommendedName>
</protein>
<evidence type="ECO:0000313" key="2">
    <source>
        <dbReference type="EMBL" id="PZT57054.1"/>
    </source>
</evidence>
<dbReference type="Proteomes" id="UP000249204">
    <property type="component" value="Unassembled WGS sequence"/>
</dbReference>
<dbReference type="PIRSF" id="PIRSF034852">
    <property type="entry name" value="UCP034852"/>
    <property type="match status" value="1"/>
</dbReference>
<reference evidence="2 3" key="1">
    <citation type="submission" date="2018-06" db="EMBL/GenBank/DDBJ databases">
        <title>Isolation of heavy metals resistant Paenibacillus silvae NC2 from Gold-Copper mine in ZiJin, China.</title>
        <authorList>
            <person name="Xu J."/>
            <person name="Mazhar H.S."/>
            <person name="Rensing C."/>
        </authorList>
    </citation>
    <scope>NUCLEOTIDE SEQUENCE [LARGE SCALE GENOMIC DNA]</scope>
    <source>
        <strain evidence="2 3">NC2</strain>
    </source>
</reference>
<dbReference type="SUPFAM" id="SSF89360">
    <property type="entry name" value="HesB-like domain"/>
    <property type="match status" value="1"/>
</dbReference>
<name>A0A2W6NMF9_9BACL</name>
<dbReference type="InterPro" id="IPR035903">
    <property type="entry name" value="HesB-like_dom_sf"/>
</dbReference>
<evidence type="ECO:0008006" key="4">
    <source>
        <dbReference type="Google" id="ProtNLM"/>
    </source>
</evidence>
<accession>A0A2W6NMF9</accession>
<organism evidence="2 3">
    <name type="scientific">Paenibacillus silvae</name>
    <dbReference type="NCBI Taxonomy" id="1325358"/>
    <lineage>
        <taxon>Bacteria</taxon>
        <taxon>Bacillati</taxon>
        <taxon>Bacillota</taxon>
        <taxon>Bacilli</taxon>
        <taxon>Bacillales</taxon>
        <taxon>Paenibacillaceae</taxon>
        <taxon>Paenibacillus</taxon>
    </lineage>
</organism>
<dbReference type="InterPro" id="IPR008326">
    <property type="entry name" value="PdhI-like"/>
</dbReference>
<proteinExistence type="inferred from homology"/>
<sequence>MSTIHVSEQAARWYKEELNLNEGDSIRFFARYSSGGGLHPGFSLGIAVEKPKHPAEQTEVSGIQFFMEDHDYWYLKGHQLYVDVVDEGHDIEYRYTEAQ</sequence>
<comment type="similarity">
    <text evidence="1">Belongs to the HesB/IscA family.</text>
</comment>
<gene>
    <name evidence="2" type="ORF">DN757_03855</name>
</gene>
<evidence type="ECO:0000313" key="3">
    <source>
        <dbReference type="Proteomes" id="UP000249204"/>
    </source>
</evidence>
<dbReference type="RefSeq" id="WP_111268952.1">
    <property type="nucleotide sequence ID" value="NZ_JAHXMW010000001.1"/>
</dbReference>